<dbReference type="InterPro" id="IPR000751">
    <property type="entry name" value="MPI_Phosphatase"/>
</dbReference>
<evidence type="ECO:0000256" key="1">
    <source>
        <dbReference type="ARBA" id="ARBA00011065"/>
    </source>
</evidence>
<dbReference type="GO" id="GO:0051301">
    <property type="term" value="P:cell division"/>
    <property type="evidence" value="ECO:0007669"/>
    <property type="project" value="UniProtKB-KW"/>
</dbReference>
<evidence type="ECO:0000256" key="8">
    <source>
        <dbReference type="ARBA" id="ARBA00051722"/>
    </source>
</evidence>
<evidence type="ECO:0000313" key="12">
    <source>
        <dbReference type="EMBL" id="ORX95784.1"/>
    </source>
</evidence>
<feature type="compositionally biased region" description="Low complexity" evidence="10">
    <location>
        <begin position="177"/>
        <end position="195"/>
    </location>
</feature>
<reference evidence="12 13" key="1">
    <citation type="submission" date="2016-07" db="EMBL/GenBank/DDBJ databases">
        <title>Pervasive Adenine N6-methylation of Active Genes in Fungi.</title>
        <authorList>
            <consortium name="DOE Joint Genome Institute"/>
            <person name="Mondo S.J."/>
            <person name="Dannebaum R.O."/>
            <person name="Kuo R.C."/>
            <person name="Labutti K."/>
            <person name="Haridas S."/>
            <person name="Kuo A."/>
            <person name="Salamov A."/>
            <person name="Ahrendt S.R."/>
            <person name="Lipzen A."/>
            <person name="Sullivan W."/>
            <person name="Andreopoulos W.B."/>
            <person name="Clum A."/>
            <person name="Lindquist E."/>
            <person name="Daum C."/>
            <person name="Ramamoorthy G.K."/>
            <person name="Gryganskyi A."/>
            <person name="Culley D."/>
            <person name="Magnuson J.K."/>
            <person name="James T.Y."/>
            <person name="O'Malley M.A."/>
            <person name="Stajich J.E."/>
            <person name="Spatafora J.W."/>
            <person name="Visel A."/>
            <person name="Grigoriev I.V."/>
        </authorList>
    </citation>
    <scope>NUCLEOTIDE SEQUENCE [LARGE SCALE GENOMIC DNA]</scope>
    <source>
        <strain evidence="12 13">CBS 931.73</strain>
    </source>
</reference>
<comment type="similarity">
    <text evidence="1">Belongs to the MPI phosphatase family.</text>
</comment>
<dbReference type="Pfam" id="PF00581">
    <property type="entry name" value="Rhodanese"/>
    <property type="match status" value="1"/>
</dbReference>
<dbReference type="SUPFAM" id="SSF52821">
    <property type="entry name" value="Rhodanese/Cell cycle control phosphatase"/>
    <property type="match status" value="1"/>
</dbReference>
<keyword evidence="3" id="KW-0132">Cell division</keyword>
<evidence type="ECO:0000256" key="10">
    <source>
        <dbReference type="SAM" id="MobiDB-lite"/>
    </source>
</evidence>
<dbReference type="EMBL" id="MCFE01000168">
    <property type="protein sequence ID" value="ORX95784.1"/>
    <property type="molecule type" value="Genomic_DNA"/>
</dbReference>
<comment type="catalytic activity">
    <reaction evidence="8">
        <text>O-phospho-L-tyrosyl-[protein] + H2O = L-tyrosyl-[protein] + phosphate</text>
        <dbReference type="Rhea" id="RHEA:10684"/>
        <dbReference type="Rhea" id="RHEA-COMP:10136"/>
        <dbReference type="Rhea" id="RHEA-COMP:20101"/>
        <dbReference type="ChEBI" id="CHEBI:15377"/>
        <dbReference type="ChEBI" id="CHEBI:43474"/>
        <dbReference type="ChEBI" id="CHEBI:46858"/>
        <dbReference type="ChEBI" id="CHEBI:61978"/>
        <dbReference type="EC" id="3.1.3.48"/>
    </reaction>
</comment>
<dbReference type="OrthoDB" id="26523at2759"/>
<evidence type="ECO:0000256" key="9">
    <source>
        <dbReference type="ARBA" id="ARBA00067190"/>
    </source>
</evidence>
<dbReference type="Gene3D" id="3.40.250.10">
    <property type="entry name" value="Rhodanese-like domain"/>
    <property type="match status" value="1"/>
</dbReference>
<evidence type="ECO:0000256" key="6">
    <source>
        <dbReference type="ARBA" id="ARBA00022912"/>
    </source>
</evidence>
<evidence type="ECO:0000259" key="11">
    <source>
        <dbReference type="PROSITE" id="PS50206"/>
    </source>
</evidence>
<evidence type="ECO:0000256" key="7">
    <source>
        <dbReference type="ARBA" id="ARBA00023306"/>
    </source>
</evidence>
<keyword evidence="5" id="KW-0378">Hydrolase</keyword>
<gene>
    <name evidence="12" type="ORF">K493DRAFT_282588</name>
</gene>
<dbReference type="PANTHER" id="PTHR10828">
    <property type="entry name" value="M-PHASE INDUCER PHOSPHATASE DUAL SPECIFICITY PHOSPHATASE CDC25"/>
    <property type="match status" value="1"/>
</dbReference>
<dbReference type="EC" id="3.1.3.48" evidence="2"/>
<dbReference type="PROSITE" id="PS50206">
    <property type="entry name" value="RHODANESE_3"/>
    <property type="match status" value="1"/>
</dbReference>
<dbReference type="FunFam" id="3.40.250.10:FF:000021">
    <property type="entry name" value="M-phase inducer phosphatase cdc-25.2"/>
    <property type="match status" value="1"/>
</dbReference>
<dbReference type="InterPro" id="IPR001763">
    <property type="entry name" value="Rhodanese-like_dom"/>
</dbReference>
<organism evidence="12 13">
    <name type="scientific">Basidiobolus meristosporus CBS 931.73</name>
    <dbReference type="NCBI Taxonomy" id="1314790"/>
    <lineage>
        <taxon>Eukaryota</taxon>
        <taxon>Fungi</taxon>
        <taxon>Fungi incertae sedis</taxon>
        <taxon>Zoopagomycota</taxon>
        <taxon>Entomophthoromycotina</taxon>
        <taxon>Basidiobolomycetes</taxon>
        <taxon>Basidiobolales</taxon>
        <taxon>Basidiobolaceae</taxon>
        <taxon>Basidiobolus</taxon>
    </lineage>
</organism>
<accession>A0A1Y1YDU4</accession>
<dbReference type="InParanoid" id="A0A1Y1YDU4"/>
<feature type="domain" description="Rhodanese" evidence="11">
    <location>
        <begin position="7"/>
        <end position="112"/>
    </location>
</feature>
<dbReference type="STRING" id="1314790.A0A1Y1YDU4"/>
<comment type="caution">
    <text evidence="12">The sequence shown here is derived from an EMBL/GenBank/DDBJ whole genome shotgun (WGS) entry which is preliminary data.</text>
</comment>
<keyword evidence="7" id="KW-0131">Cell cycle</keyword>
<dbReference type="GO" id="GO:0004725">
    <property type="term" value="F:protein tyrosine phosphatase activity"/>
    <property type="evidence" value="ECO:0007669"/>
    <property type="project" value="UniProtKB-EC"/>
</dbReference>
<proteinExistence type="inferred from homology"/>
<feature type="region of interest" description="Disordered" evidence="10">
    <location>
        <begin position="168"/>
        <end position="209"/>
    </location>
</feature>
<keyword evidence="6" id="KW-0904">Protein phosphatase</keyword>
<dbReference type="GO" id="GO:0000086">
    <property type="term" value="P:G2/M transition of mitotic cell cycle"/>
    <property type="evidence" value="ECO:0007669"/>
    <property type="project" value="TreeGrafter"/>
</dbReference>
<keyword evidence="4" id="KW-0498">Mitosis</keyword>
<name>A0A1Y1YDU4_9FUNG</name>
<protein>
    <recommendedName>
        <fullName evidence="9">M-phase inducer phosphatase</fullName>
        <ecNumber evidence="2">3.1.3.48</ecNumber>
    </recommendedName>
</protein>
<dbReference type="PANTHER" id="PTHR10828:SF17">
    <property type="entry name" value="PROTEIN-TYROSINE-PHOSPHATASE"/>
    <property type="match status" value="1"/>
</dbReference>
<dbReference type="PRINTS" id="PR00716">
    <property type="entry name" value="MPIPHPHTASE"/>
</dbReference>
<evidence type="ECO:0000313" key="13">
    <source>
        <dbReference type="Proteomes" id="UP000193498"/>
    </source>
</evidence>
<dbReference type="Proteomes" id="UP000193498">
    <property type="component" value="Unassembled WGS sequence"/>
</dbReference>
<evidence type="ECO:0000256" key="3">
    <source>
        <dbReference type="ARBA" id="ARBA00022618"/>
    </source>
</evidence>
<dbReference type="InterPro" id="IPR036873">
    <property type="entry name" value="Rhodanese-like_dom_sf"/>
</dbReference>
<evidence type="ECO:0000256" key="4">
    <source>
        <dbReference type="ARBA" id="ARBA00022776"/>
    </source>
</evidence>
<dbReference type="GO" id="GO:0110032">
    <property type="term" value="P:positive regulation of G2/MI transition of meiotic cell cycle"/>
    <property type="evidence" value="ECO:0007669"/>
    <property type="project" value="TreeGrafter"/>
</dbReference>
<keyword evidence="13" id="KW-1185">Reference proteome</keyword>
<dbReference type="GO" id="GO:0010971">
    <property type="term" value="P:positive regulation of G2/M transition of mitotic cell cycle"/>
    <property type="evidence" value="ECO:0007669"/>
    <property type="project" value="TreeGrafter"/>
</dbReference>
<dbReference type="GO" id="GO:0005737">
    <property type="term" value="C:cytoplasm"/>
    <property type="evidence" value="ECO:0007669"/>
    <property type="project" value="TreeGrafter"/>
</dbReference>
<evidence type="ECO:0000256" key="5">
    <source>
        <dbReference type="ARBA" id="ARBA00022801"/>
    </source>
</evidence>
<sequence length="209" mass="24575">MKKYTDLYDNLVIVDCRFSYEYEGGHIEGAVNLNTKSQLEEHFFSATRSTDRTIVVFHCEFSAQRGPRMAMYLRNRDRELNIANYPRLNFPELYVLDGGYRNFYATQKDRCEPRNYIEMNDNQYHLECKNGMMRFESNFTMKRQRSRSVSWLRESSVKASLIDRGVTPYHRPQLTKGGPLPRGSLLSRLRTRSGSDPTKPVFPKFEITQ</sequence>
<dbReference type="GO" id="GO:0005634">
    <property type="term" value="C:nucleus"/>
    <property type="evidence" value="ECO:0007669"/>
    <property type="project" value="TreeGrafter"/>
</dbReference>
<evidence type="ECO:0000256" key="2">
    <source>
        <dbReference type="ARBA" id="ARBA00013064"/>
    </source>
</evidence>
<dbReference type="AlphaFoldDB" id="A0A1Y1YDU4"/>
<dbReference type="SMART" id="SM00450">
    <property type="entry name" value="RHOD"/>
    <property type="match status" value="1"/>
</dbReference>